<dbReference type="Gene3D" id="2.40.30.170">
    <property type="match status" value="1"/>
</dbReference>
<protein>
    <recommendedName>
        <fullName evidence="9">Membrane fusion protein (MFP) family protein</fullName>
    </recommendedName>
</protein>
<evidence type="ECO:0000256" key="1">
    <source>
        <dbReference type="ARBA" id="ARBA00004377"/>
    </source>
</evidence>
<evidence type="ECO:0000256" key="7">
    <source>
        <dbReference type="ARBA" id="ARBA00022989"/>
    </source>
</evidence>
<feature type="domain" description="AprE-like beta-barrel" evidence="12">
    <location>
        <begin position="339"/>
        <end position="423"/>
    </location>
</feature>
<dbReference type="NCBIfam" id="TIGR01843">
    <property type="entry name" value="type_I_hlyD"/>
    <property type="match status" value="1"/>
</dbReference>
<comment type="caution">
    <text evidence="13">The sequence shown here is derived from an EMBL/GenBank/DDBJ whole genome shotgun (WGS) entry which is preliminary data.</text>
</comment>
<feature type="domain" description="AprE-like long alpha-helical hairpin" evidence="11">
    <location>
        <begin position="112"/>
        <end position="296"/>
    </location>
</feature>
<evidence type="ECO:0000256" key="8">
    <source>
        <dbReference type="ARBA" id="ARBA00023136"/>
    </source>
</evidence>
<feature type="region of interest" description="Disordered" evidence="10">
    <location>
        <begin position="1"/>
        <end position="21"/>
    </location>
</feature>
<gene>
    <name evidence="13" type="ORF">SLNSH_02630</name>
</gene>
<dbReference type="InterPro" id="IPR050739">
    <property type="entry name" value="MFP"/>
</dbReference>
<evidence type="ECO:0000256" key="6">
    <source>
        <dbReference type="ARBA" id="ARBA00022692"/>
    </source>
</evidence>
<dbReference type="PANTHER" id="PTHR30386:SF26">
    <property type="entry name" value="TRANSPORT PROTEIN COMB"/>
    <property type="match status" value="1"/>
</dbReference>
<dbReference type="Gene3D" id="2.40.50.100">
    <property type="match status" value="1"/>
</dbReference>
<keyword evidence="4 9" id="KW-1003">Cell membrane</keyword>
<dbReference type="Pfam" id="PF25994">
    <property type="entry name" value="HH_AprE"/>
    <property type="match status" value="1"/>
</dbReference>
<evidence type="ECO:0000256" key="9">
    <source>
        <dbReference type="RuleBase" id="RU365093"/>
    </source>
</evidence>
<dbReference type="SUPFAM" id="SSF111369">
    <property type="entry name" value="HlyD-like secretion proteins"/>
    <property type="match status" value="1"/>
</dbReference>
<dbReference type="GO" id="GO:0005886">
    <property type="term" value="C:plasma membrane"/>
    <property type="evidence" value="ECO:0007669"/>
    <property type="project" value="UniProtKB-SubCell"/>
</dbReference>
<name>A0A2T1HYN8_9HYPH</name>
<evidence type="ECO:0000256" key="2">
    <source>
        <dbReference type="ARBA" id="ARBA00009477"/>
    </source>
</evidence>
<evidence type="ECO:0000256" key="5">
    <source>
        <dbReference type="ARBA" id="ARBA00022519"/>
    </source>
</evidence>
<keyword evidence="7" id="KW-1133">Transmembrane helix</keyword>
<evidence type="ECO:0000313" key="13">
    <source>
        <dbReference type="EMBL" id="PSC06710.1"/>
    </source>
</evidence>
<dbReference type="GO" id="GO:0015031">
    <property type="term" value="P:protein transport"/>
    <property type="evidence" value="ECO:0007669"/>
    <property type="project" value="InterPro"/>
</dbReference>
<evidence type="ECO:0000259" key="12">
    <source>
        <dbReference type="Pfam" id="PF26002"/>
    </source>
</evidence>
<keyword evidence="8" id="KW-0472">Membrane</keyword>
<accession>A0A2T1HYN8</accession>
<keyword evidence="6" id="KW-0812">Transmembrane</keyword>
<comment type="subcellular location">
    <subcellularLocation>
        <location evidence="1 9">Cell inner membrane</location>
        <topology evidence="1 9">Single-pass membrane protein</topology>
    </subcellularLocation>
</comment>
<dbReference type="Pfam" id="PF26002">
    <property type="entry name" value="Beta-barrel_AprE"/>
    <property type="match status" value="1"/>
</dbReference>
<dbReference type="Proteomes" id="UP000239772">
    <property type="component" value="Unassembled WGS sequence"/>
</dbReference>
<dbReference type="InterPro" id="IPR010129">
    <property type="entry name" value="T1SS_HlyD"/>
</dbReference>
<reference evidence="14" key="1">
    <citation type="submission" date="2018-03" db="EMBL/GenBank/DDBJ databases">
        <authorList>
            <person name="Sun L."/>
            <person name="Liu H."/>
            <person name="Chen W."/>
            <person name="Huang K."/>
            <person name="Liu W."/>
            <person name="Gao X."/>
        </authorList>
    </citation>
    <scope>NUCLEOTIDE SEQUENCE [LARGE SCALE GENOMIC DNA]</scope>
    <source>
        <strain evidence="14">SH9</strain>
    </source>
</reference>
<keyword evidence="5 9" id="KW-0997">Cell inner membrane</keyword>
<sequence>MGSSLSSAPMPAPNFSPPTSVDLPYPRQCDRIANRAQASFIAASAAGVAALIVWASLTDLDKVTRGSGRVVPQVQNQTVQHFEGGIVTDIFVREGDRVEKGAPLLRIDNSFSRAELQQAEIEIAARELKLARLNAETAGAPFAPSAGLTGAAESFVQQETALYDSRRRTLDEQLAIVVEQKRQKELELAELKSRWTSTVRERDLVLQRVKNLRRLAGMGAVSSNDLLDNERVLQQVESKMSDLTHEIPRAESALSEFVRRESEMKLRFQSDAGREATDVALQLAKLRESATALKDRSQRSDVLAPTDGVVNKLHVSTIGGVVKSGEPLAVLVPVDAAIVVEARISPNDRAEVWPGLPAIVKVSAYDYTDFGGLKGKVIEVSPDILQDERGQPYYRVRLEAASANFGPDKPVVPGMTADVDILSGRRSILSTLLRPLRYLRDNALRR</sequence>
<dbReference type="PANTHER" id="PTHR30386">
    <property type="entry name" value="MEMBRANE FUSION SUBUNIT OF EMRAB-TOLC MULTIDRUG EFFLUX PUMP"/>
    <property type="match status" value="1"/>
</dbReference>
<evidence type="ECO:0000256" key="10">
    <source>
        <dbReference type="SAM" id="MobiDB-lite"/>
    </source>
</evidence>
<dbReference type="InterPro" id="IPR058781">
    <property type="entry name" value="HH_AprE-like"/>
</dbReference>
<keyword evidence="14" id="KW-1185">Reference proteome</keyword>
<comment type="similarity">
    <text evidence="2 9">Belongs to the membrane fusion protein (MFP) (TC 8.A.1) family.</text>
</comment>
<dbReference type="PRINTS" id="PR01490">
    <property type="entry name" value="RTXTOXIND"/>
</dbReference>
<evidence type="ECO:0000256" key="3">
    <source>
        <dbReference type="ARBA" id="ARBA00022448"/>
    </source>
</evidence>
<evidence type="ECO:0000313" key="14">
    <source>
        <dbReference type="Proteomes" id="UP000239772"/>
    </source>
</evidence>
<dbReference type="AlphaFoldDB" id="A0A2T1HYN8"/>
<keyword evidence="3 9" id="KW-0813">Transport</keyword>
<evidence type="ECO:0000259" key="11">
    <source>
        <dbReference type="Pfam" id="PF25994"/>
    </source>
</evidence>
<proteinExistence type="inferred from homology"/>
<dbReference type="InterPro" id="IPR058982">
    <property type="entry name" value="Beta-barrel_AprE"/>
</dbReference>
<evidence type="ECO:0000256" key="4">
    <source>
        <dbReference type="ARBA" id="ARBA00022475"/>
    </source>
</evidence>
<dbReference type="EMBL" id="PVZS01000002">
    <property type="protein sequence ID" value="PSC06710.1"/>
    <property type="molecule type" value="Genomic_DNA"/>
</dbReference>
<organism evidence="13 14">
    <name type="scientific">Alsobacter soli</name>
    <dbReference type="NCBI Taxonomy" id="2109933"/>
    <lineage>
        <taxon>Bacteria</taxon>
        <taxon>Pseudomonadati</taxon>
        <taxon>Pseudomonadota</taxon>
        <taxon>Alphaproteobacteria</taxon>
        <taxon>Hyphomicrobiales</taxon>
        <taxon>Alsobacteraceae</taxon>
        <taxon>Alsobacter</taxon>
    </lineage>
</organism>